<dbReference type="Gene3D" id="3.60.10.10">
    <property type="entry name" value="Endonuclease/exonuclease/phosphatase"/>
    <property type="match status" value="1"/>
</dbReference>
<dbReference type="CDD" id="cd09076">
    <property type="entry name" value="L1-EN"/>
    <property type="match status" value="1"/>
</dbReference>
<dbReference type="InterPro" id="IPR000477">
    <property type="entry name" value="RT_dom"/>
</dbReference>
<dbReference type="PROSITE" id="PS50878">
    <property type="entry name" value="RT_POL"/>
    <property type="match status" value="1"/>
</dbReference>
<dbReference type="VEuPathDB" id="FungiDB:PITG_22991"/>
<reference evidence="2" key="1">
    <citation type="journal article" date="2005" name="Proc. Natl. Acad. Sci. U.S.A.">
        <title>An ancestral oomycete locus contains late blight avirulence gene Avr3a, encoding a protein that is recognized in the host cytoplasm.</title>
        <authorList>
            <person name="Armstrong M.R."/>
            <person name="Whisson S.C."/>
            <person name="Pritchard L."/>
            <person name="Bos J.I.B."/>
            <person name="Venter E."/>
            <person name="Avrova A.O."/>
            <person name="Rehmany A.P."/>
            <person name="Bohme U."/>
            <person name="Brooks K."/>
            <person name="Cherevach I."/>
            <person name="Hamlin N."/>
            <person name="White B."/>
            <person name="Fraser A."/>
            <person name="Lord A."/>
            <person name="Quail M.A."/>
            <person name="Churcher C."/>
            <person name="Hall N."/>
            <person name="Berriman M."/>
            <person name="Kamoun S."/>
            <person name="Beyon J.L."/>
            <person name="Birch P.R.J."/>
        </authorList>
    </citation>
    <scope>NUCLEOTIDE SEQUENCE</scope>
</reference>
<dbReference type="CDD" id="cd01650">
    <property type="entry name" value="RT_nLTR_like"/>
    <property type="match status" value="1"/>
</dbReference>
<dbReference type="InterPro" id="IPR043502">
    <property type="entry name" value="DNA/RNA_pol_sf"/>
</dbReference>
<dbReference type="PANTHER" id="PTHR19446">
    <property type="entry name" value="REVERSE TRANSCRIPTASES"/>
    <property type="match status" value="1"/>
</dbReference>
<name>Q572J7_PHYIN</name>
<feature type="domain" description="Reverse transcriptase" evidence="1">
    <location>
        <begin position="516"/>
        <end position="794"/>
    </location>
</feature>
<dbReference type="SUPFAM" id="SSF56672">
    <property type="entry name" value="DNA/RNA polymerases"/>
    <property type="match status" value="1"/>
</dbReference>
<accession>Q572J7</accession>
<dbReference type="Pfam" id="PF00078">
    <property type="entry name" value="RVT_1"/>
    <property type="match status" value="1"/>
</dbReference>
<dbReference type="AlphaFoldDB" id="Q572J7"/>
<dbReference type="InterPro" id="IPR036691">
    <property type="entry name" value="Endo/exonu/phosph_ase_sf"/>
</dbReference>
<proteinExistence type="predicted"/>
<evidence type="ECO:0000259" key="1">
    <source>
        <dbReference type="PROSITE" id="PS50878"/>
    </source>
</evidence>
<sequence length="885" mass="100687">MLSRKVHLLIILAITFGLHSFRFVLYSVQCDVQVESHTSHNKTHCTVQETVLCQLLVTIRSDVDIQCLRAYLTGHTKCLSYYSELKGWGEEYWTEHLVMATGEIQGKRHIFINVYAPSHGATRTLFFDTLRDIRFPAEHTLVCGGDFNCVVRAEMDRRGSGTTEDMGARSLRRFIEENALVDTGEYCMPEVVTDWEMKQYVQLHHTHRHTAADGTKGSSRIDRWYISGQDWEQVRGVTTDEGICDSDHRGVILEIQYPKRAVQIKKREVVYPPPTYVQAATKDMIAKRIQDWGSNRKHFSESAAAEAWDRFKTDMKKEMMQLKQRARRRMTRGFRQRIRRLKRKLATGGGESNEDDHKRREWSAELRNLQTQRRTIKRRGLITKGAWSLKASSKYFFSRICTKYGDNIIPTLTRAEGGPKRGLHEKADTLEDSWARIFTGTADNAGGTTEYIEKHIHTWEKVDLDGIDKRITEDEVAAAIKKCKTGKACEPDSIGNEWYRDHAELLVPILTTLFSIFMEEGKTPQSFGEAYIFSITKGGDTSNALNYRPIALLNTDYKIFTRILAWRVRVHITKLVHTTQYSFIPGRTIHEAIDLLEASKLATKSMGEYERAQVLLLDFVKAYDSLDREFLHKVLEAKGFPSKFRAIVKATHENTTVKFMANGTLSRAIAVTSGIRQGCPLAPLLFILAVDLLYDAVHQEQRLKGLRLEKDKDGEEIQVAGYADDTAIYIANSSMQRIALGVVQTFSDVSGLRLNLKKSVALQLWTPTSMNKQAGEEADPLEVVKETRCLGHITGPEDTTQSAWTKAFAALTTRLAVKKTNSVQERAAIAAAFIIPKLLYVARHAWPTKTLTQEADWRIRASYGSLPLQNQTDHHEDGFRQRSRS</sequence>
<keyword evidence="2" id="KW-0808">Transferase</keyword>
<dbReference type="VEuPathDB" id="FungiDB:PITG_23108"/>
<protein>
    <submittedName>
        <fullName evidence="2">Reverse transcriptase, putative</fullName>
    </submittedName>
</protein>
<evidence type="ECO:0000313" key="2">
    <source>
        <dbReference type="EMBL" id="CAI72277.1"/>
    </source>
</evidence>
<gene>
    <name evidence="2" type="ORF">PI35.0280c</name>
</gene>
<organism evidence="2">
    <name type="scientific">Phytophthora infestans</name>
    <name type="common">Potato late blight agent</name>
    <name type="synonym">Botrytis infestans</name>
    <dbReference type="NCBI Taxonomy" id="4787"/>
    <lineage>
        <taxon>Eukaryota</taxon>
        <taxon>Sar</taxon>
        <taxon>Stramenopiles</taxon>
        <taxon>Oomycota</taxon>
        <taxon>Peronosporomycetes</taxon>
        <taxon>Peronosporales</taxon>
        <taxon>Peronosporaceae</taxon>
        <taxon>Phytophthora</taxon>
    </lineage>
</organism>
<keyword evidence="2" id="KW-0695">RNA-directed DNA polymerase</keyword>
<dbReference type="EMBL" id="AJ893356">
    <property type="protein sequence ID" value="CAI72277.1"/>
    <property type="molecule type" value="Genomic_DNA"/>
</dbReference>
<dbReference type="SUPFAM" id="SSF56219">
    <property type="entry name" value="DNase I-like"/>
    <property type="match status" value="1"/>
</dbReference>
<dbReference type="GO" id="GO:0003964">
    <property type="term" value="F:RNA-directed DNA polymerase activity"/>
    <property type="evidence" value="ECO:0007669"/>
    <property type="project" value="UniProtKB-KW"/>
</dbReference>
<keyword evidence="2" id="KW-0548">Nucleotidyltransferase</keyword>